<dbReference type="PANTHER" id="PTHR11829:SF68">
    <property type="entry name" value="FORKHEAD BOX PROTEIN C1"/>
    <property type="match status" value="1"/>
</dbReference>
<dbReference type="SUPFAM" id="SSF46785">
    <property type="entry name" value="Winged helix' DNA-binding domain"/>
    <property type="match status" value="1"/>
</dbReference>
<dbReference type="InterPro" id="IPR050211">
    <property type="entry name" value="FOX_domain-containing"/>
</dbReference>
<dbReference type="PRINTS" id="PR00053">
    <property type="entry name" value="FORKHEAD"/>
</dbReference>
<dbReference type="InterPro" id="IPR018122">
    <property type="entry name" value="TF_fork_head_CS_1"/>
</dbReference>
<evidence type="ECO:0000256" key="6">
    <source>
        <dbReference type="PROSITE-ProRule" id="PRU00089"/>
    </source>
</evidence>
<evidence type="ECO:0000256" key="4">
    <source>
        <dbReference type="ARBA" id="ARBA00023163"/>
    </source>
</evidence>
<evidence type="ECO:0000313" key="9">
    <source>
        <dbReference type="EMBL" id="AXA20417.1"/>
    </source>
</evidence>
<feature type="region of interest" description="Disordered" evidence="7">
    <location>
        <begin position="165"/>
        <end position="273"/>
    </location>
</feature>
<accession>A0A2Z4XG95</accession>
<keyword evidence="5 6" id="KW-0539">Nucleus</keyword>
<evidence type="ECO:0000256" key="1">
    <source>
        <dbReference type="ARBA" id="ARBA00004123"/>
    </source>
</evidence>
<dbReference type="GO" id="GO:0009653">
    <property type="term" value="P:anatomical structure morphogenesis"/>
    <property type="evidence" value="ECO:0007669"/>
    <property type="project" value="TreeGrafter"/>
</dbReference>
<dbReference type="InterPro" id="IPR047514">
    <property type="entry name" value="FH_FOXL1"/>
</dbReference>
<feature type="compositionally biased region" description="Basic and acidic residues" evidence="7">
    <location>
        <begin position="167"/>
        <end position="183"/>
    </location>
</feature>
<dbReference type="GO" id="GO:0030154">
    <property type="term" value="P:cell differentiation"/>
    <property type="evidence" value="ECO:0007669"/>
    <property type="project" value="TreeGrafter"/>
</dbReference>
<evidence type="ECO:0000256" key="3">
    <source>
        <dbReference type="ARBA" id="ARBA00023125"/>
    </source>
</evidence>
<keyword evidence="3 6" id="KW-0238">DNA-binding</keyword>
<evidence type="ECO:0000256" key="7">
    <source>
        <dbReference type="SAM" id="MobiDB-lite"/>
    </source>
</evidence>
<dbReference type="EMBL" id="MG593809">
    <property type="protein sequence ID" value="AXA20417.1"/>
    <property type="molecule type" value="mRNA"/>
</dbReference>
<dbReference type="AlphaFoldDB" id="A0A2Z4XG95"/>
<gene>
    <name evidence="9" type="primary">foxc</name>
</gene>
<proteinExistence type="evidence at transcript level"/>
<dbReference type="InterPro" id="IPR036390">
    <property type="entry name" value="WH_DNA-bd_sf"/>
</dbReference>
<dbReference type="GO" id="GO:0000981">
    <property type="term" value="F:DNA-binding transcription factor activity, RNA polymerase II-specific"/>
    <property type="evidence" value="ECO:0007669"/>
    <property type="project" value="TreeGrafter"/>
</dbReference>
<dbReference type="PROSITE" id="PS00657">
    <property type="entry name" value="FORK_HEAD_1"/>
    <property type="match status" value="1"/>
</dbReference>
<dbReference type="PROSITE" id="PS50039">
    <property type="entry name" value="FORK_HEAD_3"/>
    <property type="match status" value="1"/>
</dbReference>
<dbReference type="InterPro" id="IPR001766">
    <property type="entry name" value="Fork_head_dom"/>
</dbReference>
<name>A0A2Z4XG95_PTYFL</name>
<feature type="compositionally biased region" description="Low complexity" evidence="7">
    <location>
        <begin position="303"/>
        <end position="313"/>
    </location>
</feature>
<feature type="compositionally biased region" description="Low complexity" evidence="7">
    <location>
        <begin position="184"/>
        <end position="198"/>
    </location>
</feature>
<dbReference type="InterPro" id="IPR036388">
    <property type="entry name" value="WH-like_DNA-bd_sf"/>
</dbReference>
<dbReference type="PROSITE" id="PS00658">
    <property type="entry name" value="FORK_HEAD_2"/>
    <property type="match status" value="1"/>
</dbReference>
<comment type="subcellular location">
    <subcellularLocation>
        <location evidence="1 6">Nucleus</location>
    </subcellularLocation>
</comment>
<dbReference type="GO" id="GO:0005634">
    <property type="term" value="C:nucleus"/>
    <property type="evidence" value="ECO:0007669"/>
    <property type="project" value="UniProtKB-SubCell"/>
</dbReference>
<dbReference type="SMART" id="SM00339">
    <property type="entry name" value="FH"/>
    <property type="match status" value="1"/>
</dbReference>
<feature type="domain" description="Fork-head" evidence="8">
    <location>
        <begin position="69"/>
        <end position="163"/>
    </location>
</feature>
<dbReference type="Pfam" id="PF00250">
    <property type="entry name" value="Forkhead"/>
    <property type="match status" value="1"/>
</dbReference>
<protein>
    <submittedName>
        <fullName evidence="9">Forkhead box c</fullName>
    </submittedName>
</protein>
<feature type="DNA-binding region" description="Fork-head" evidence="6">
    <location>
        <begin position="69"/>
        <end position="163"/>
    </location>
</feature>
<keyword evidence="2" id="KW-0805">Transcription regulation</keyword>
<evidence type="ECO:0000256" key="2">
    <source>
        <dbReference type="ARBA" id="ARBA00023015"/>
    </source>
</evidence>
<dbReference type="CDD" id="cd20027">
    <property type="entry name" value="FH_FOXL1"/>
    <property type="match status" value="1"/>
</dbReference>
<evidence type="ECO:0000256" key="5">
    <source>
        <dbReference type="ARBA" id="ARBA00023242"/>
    </source>
</evidence>
<dbReference type="FunFam" id="1.10.10.10:FF:000016">
    <property type="entry name" value="Forkhead box protein I1"/>
    <property type="match status" value="1"/>
</dbReference>
<sequence length="481" mass="53610">MQPRYTTTHTSNPASLGVMHPMFAEQNYYRHAGYSSMPMTMYGHDQYGTMGRPYAPYTAPHHTPKDMVKPPYSYIALIAMAIQNAPEKKTTLNGIYQFIMDRFPFYRENKQGWQNSIRHNLSLNDCFVKVPRDDKKPGKGSYWSLDPDSYNMFDNGSYLRRRKRFKKADVAKEKDDANCRRQQDQSVQYQQQQNGQEQDGAAASETRGNTPNSAPAPNVSPPLPSRKTSEPRITHITPKIEPCESNGTVLRESSTASSRHLSSCDEPLEHNQPSANFSVENIMTPLRESPNCGNSELNLSSSAPVISSSRPAPLISPQPLSYTQPQSYRSSGVCAQSSNGDVPAAMNYHCSAQSVYEETGKHMSIAPTPDELHHEHVLQRHSPPQPHSVVHTSPSQQSLLHRAANSWYHQAEVTAAPIHTTQATSNFPIVREMFESQRLVTSNSAVAQSPTNPSCMAYRGASIPYPVSAASYHAYADCNKF</sequence>
<keyword evidence="4" id="KW-0804">Transcription</keyword>
<dbReference type="Gene3D" id="1.10.10.10">
    <property type="entry name" value="Winged helix-like DNA-binding domain superfamily/Winged helix DNA-binding domain"/>
    <property type="match status" value="1"/>
</dbReference>
<feature type="region of interest" description="Disordered" evidence="7">
    <location>
        <begin position="303"/>
        <end position="322"/>
    </location>
</feature>
<reference evidence="9" key="1">
    <citation type="submission" date="2017-11" db="EMBL/GenBank/DDBJ databases">
        <title>Reiterative usages of FGF signaling in mesoderm development during embryogenesis and metamorphosis of the hemichordate Ptychodera flava.</title>
        <authorList>
            <person name="Fan T.-P."/>
            <person name="Ting H.-C."/>
            <person name="Yu J.-K."/>
            <person name="Su Y.-H."/>
        </authorList>
    </citation>
    <scope>NUCLEOTIDE SEQUENCE</scope>
</reference>
<evidence type="ECO:0000259" key="8">
    <source>
        <dbReference type="PROSITE" id="PS50039"/>
    </source>
</evidence>
<feature type="compositionally biased region" description="Polar residues" evidence="7">
    <location>
        <begin position="245"/>
        <end position="261"/>
    </location>
</feature>
<dbReference type="GO" id="GO:0000978">
    <property type="term" value="F:RNA polymerase II cis-regulatory region sequence-specific DNA binding"/>
    <property type="evidence" value="ECO:0007669"/>
    <property type="project" value="TreeGrafter"/>
</dbReference>
<dbReference type="PANTHER" id="PTHR11829">
    <property type="entry name" value="FORKHEAD BOX PROTEIN"/>
    <property type="match status" value="1"/>
</dbReference>
<organism evidence="9">
    <name type="scientific">Ptychodera flava</name>
    <name type="common">Acorn worm</name>
    <dbReference type="NCBI Taxonomy" id="63121"/>
    <lineage>
        <taxon>Eukaryota</taxon>
        <taxon>Metazoa</taxon>
        <taxon>Hemichordata</taxon>
        <taxon>Enteropneusta</taxon>
        <taxon>Ptychoderidae</taxon>
        <taxon>Ptychodera</taxon>
    </lineage>
</organism>
<dbReference type="InterPro" id="IPR030456">
    <property type="entry name" value="TF_fork_head_CS_2"/>
</dbReference>